<dbReference type="SMART" id="SM00387">
    <property type="entry name" value="HATPase_c"/>
    <property type="match status" value="1"/>
</dbReference>
<feature type="transmembrane region" description="Helical" evidence="9">
    <location>
        <begin position="20"/>
        <end position="42"/>
    </location>
</feature>
<dbReference type="PRINTS" id="PR00344">
    <property type="entry name" value="BCTRLSENSOR"/>
</dbReference>
<evidence type="ECO:0000259" key="10">
    <source>
        <dbReference type="PROSITE" id="PS50109"/>
    </source>
</evidence>
<keyword evidence="8" id="KW-0902">Two-component regulatory system</keyword>
<reference evidence="11 12" key="1">
    <citation type="submission" date="2021-05" db="EMBL/GenBank/DDBJ databases">
        <title>A Polyphasic approach of four new species of the genus Ohtaekwangia: Ohtaekwangia histidinii sp. nov., Ohtaekwangia cretensis sp. nov., Ohtaekwangia indiensis sp. nov., Ohtaekwangia reichenbachii sp. nov. from diverse environment.</title>
        <authorList>
            <person name="Octaviana S."/>
        </authorList>
    </citation>
    <scope>NUCLEOTIDE SEQUENCE [LARGE SCALE GENOMIC DNA]</scope>
    <source>
        <strain evidence="11 12">PWU37</strain>
    </source>
</reference>
<dbReference type="EC" id="2.7.13.3" evidence="2"/>
<evidence type="ECO:0000256" key="2">
    <source>
        <dbReference type="ARBA" id="ARBA00012438"/>
    </source>
</evidence>
<dbReference type="InterPro" id="IPR036890">
    <property type="entry name" value="HATPase_C_sf"/>
</dbReference>
<dbReference type="GO" id="GO:0000155">
    <property type="term" value="F:phosphorelay sensor kinase activity"/>
    <property type="evidence" value="ECO:0007669"/>
    <property type="project" value="InterPro"/>
</dbReference>
<evidence type="ECO:0000256" key="9">
    <source>
        <dbReference type="SAM" id="Phobius"/>
    </source>
</evidence>
<keyword evidence="5" id="KW-0547">Nucleotide-binding</keyword>
<gene>
    <name evidence="11" type="ORF">KK078_26385</name>
</gene>
<evidence type="ECO:0000256" key="6">
    <source>
        <dbReference type="ARBA" id="ARBA00022777"/>
    </source>
</evidence>
<keyword evidence="3" id="KW-0597">Phosphoprotein</keyword>
<dbReference type="PANTHER" id="PTHR43065:SF10">
    <property type="entry name" value="PEROXIDE STRESS-ACTIVATED HISTIDINE KINASE MAK3"/>
    <property type="match status" value="1"/>
</dbReference>
<dbReference type="GO" id="GO:0005524">
    <property type="term" value="F:ATP binding"/>
    <property type="evidence" value="ECO:0007669"/>
    <property type="project" value="UniProtKB-KW"/>
</dbReference>
<keyword evidence="9" id="KW-1133">Transmembrane helix</keyword>
<keyword evidence="9" id="KW-0472">Membrane</keyword>
<dbReference type="CDD" id="cd00082">
    <property type="entry name" value="HisKA"/>
    <property type="match status" value="1"/>
</dbReference>
<evidence type="ECO:0000313" key="11">
    <source>
        <dbReference type="EMBL" id="MBT1690120.1"/>
    </source>
</evidence>
<dbReference type="PROSITE" id="PS50109">
    <property type="entry name" value="HIS_KIN"/>
    <property type="match status" value="1"/>
</dbReference>
<evidence type="ECO:0000256" key="1">
    <source>
        <dbReference type="ARBA" id="ARBA00000085"/>
    </source>
</evidence>
<keyword evidence="12" id="KW-1185">Reference proteome</keyword>
<feature type="domain" description="Histidine kinase" evidence="10">
    <location>
        <begin position="202"/>
        <end position="407"/>
    </location>
</feature>
<feature type="transmembrane region" description="Helical" evidence="9">
    <location>
        <begin position="162"/>
        <end position="184"/>
    </location>
</feature>
<dbReference type="EMBL" id="JAHESC010000056">
    <property type="protein sequence ID" value="MBT1690120.1"/>
    <property type="molecule type" value="Genomic_DNA"/>
</dbReference>
<comment type="caution">
    <text evidence="11">The sequence shown here is derived from an EMBL/GenBank/DDBJ whole genome shotgun (WGS) entry which is preliminary data.</text>
</comment>
<evidence type="ECO:0000256" key="4">
    <source>
        <dbReference type="ARBA" id="ARBA00022679"/>
    </source>
</evidence>
<keyword evidence="9" id="KW-0812">Transmembrane</keyword>
<comment type="catalytic activity">
    <reaction evidence="1">
        <text>ATP + protein L-histidine = ADP + protein N-phospho-L-histidine.</text>
        <dbReference type="EC" id="2.7.13.3"/>
    </reaction>
</comment>
<dbReference type="Gene3D" id="3.30.565.10">
    <property type="entry name" value="Histidine kinase-like ATPase, C-terminal domain"/>
    <property type="match status" value="1"/>
</dbReference>
<keyword evidence="6 11" id="KW-0418">Kinase</keyword>
<dbReference type="AlphaFoldDB" id="A0AAP2DG19"/>
<sequence length="418" mass="46891">MSKKPSIPGLAFYQNNSAAKWIVLGVAILISGGSIYYTKILVDQLKERERQQVQLYAKAIEYTANEDDTGGDVNFIAQEILFQNNSIPIILADEKGNVLSYRNLDLEEPWSSERKDAFLADAMETMKTTYEPITVTLRDSQTGEVFGVQYIYYKNSFLLIQLIAYPYIQLSVIAIFAFISYLAFSYSKAAEQNRVWVGLAKETAHQLGTPLSSLMAWVELLREDPGVKQKGVVEELEKDVYKLRIVTERFSSIGSVPTLKRENIVSLVNNVVNYLRPRVSAKVRIEVFTLSDHIDADVHVPLFEWVIENLCKNAVDAMGNSGTIAIKILRGNEGKVFIDVSDTGKGIPRSKINMVFRPGFTTKKRGWGLGLTLARRIIDTYHNGKIFVKSSEENQGTTFRIVLNAAPESFAQRPQPGA</sequence>
<evidence type="ECO:0000256" key="7">
    <source>
        <dbReference type="ARBA" id="ARBA00022840"/>
    </source>
</evidence>
<protein>
    <recommendedName>
        <fullName evidence="2">histidine kinase</fullName>
        <ecNumber evidence="2">2.7.13.3</ecNumber>
    </recommendedName>
</protein>
<name>A0AAP2DG19_9BACT</name>
<dbReference type="InterPro" id="IPR005467">
    <property type="entry name" value="His_kinase_dom"/>
</dbReference>
<dbReference type="Pfam" id="PF02518">
    <property type="entry name" value="HATPase_c"/>
    <property type="match status" value="1"/>
</dbReference>
<dbReference type="PANTHER" id="PTHR43065">
    <property type="entry name" value="SENSOR HISTIDINE KINASE"/>
    <property type="match status" value="1"/>
</dbReference>
<dbReference type="InterPro" id="IPR004358">
    <property type="entry name" value="Sig_transdc_His_kin-like_C"/>
</dbReference>
<dbReference type="SUPFAM" id="SSF55874">
    <property type="entry name" value="ATPase domain of HSP90 chaperone/DNA topoisomerase II/histidine kinase"/>
    <property type="match status" value="1"/>
</dbReference>
<evidence type="ECO:0000256" key="3">
    <source>
        <dbReference type="ARBA" id="ARBA00022553"/>
    </source>
</evidence>
<evidence type="ECO:0000256" key="5">
    <source>
        <dbReference type="ARBA" id="ARBA00022741"/>
    </source>
</evidence>
<dbReference type="Proteomes" id="UP001319180">
    <property type="component" value="Unassembled WGS sequence"/>
</dbReference>
<evidence type="ECO:0000313" key="12">
    <source>
        <dbReference type="Proteomes" id="UP001319180"/>
    </source>
</evidence>
<evidence type="ECO:0000256" key="8">
    <source>
        <dbReference type="ARBA" id="ARBA00023012"/>
    </source>
</evidence>
<dbReference type="InterPro" id="IPR003594">
    <property type="entry name" value="HATPase_dom"/>
</dbReference>
<dbReference type="RefSeq" id="WP_254093339.1">
    <property type="nucleotide sequence ID" value="NZ_JAHESC010000056.1"/>
</dbReference>
<keyword evidence="7" id="KW-0067">ATP-binding</keyword>
<keyword evidence="4" id="KW-0808">Transferase</keyword>
<organism evidence="11 12">
    <name type="scientific">Dawidia soli</name>
    <dbReference type="NCBI Taxonomy" id="2782352"/>
    <lineage>
        <taxon>Bacteria</taxon>
        <taxon>Pseudomonadati</taxon>
        <taxon>Bacteroidota</taxon>
        <taxon>Cytophagia</taxon>
        <taxon>Cytophagales</taxon>
        <taxon>Chryseotaleaceae</taxon>
        <taxon>Dawidia</taxon>
    </lineage>
</organism>
<dbReference type="InterPro" id="IPR003661">
    <property type="entry name" value="HisK_dim/P_dom"/>
</dbReference>
<proteinExistence type="predicted"/>
<accession>A0AAP2DG19</accession>